<accession>A0A8S2G9R1</accession>
<gene>
    <name evidence="1" type="ORF">OVA965_LOCUS45049</name>
    <name evidence="2" type="ORF">TMI583_LOCUS48212</name>
</gene>
<feature type="non-terminal residue" evidence="1">
    <location>
        <position position="1"/>
    </location>
</feature>
<reference evidence="1" key="1">
    <citation type="submission" date="2021-02" db="EMBL/GenBank/DDBJ databases">
        <authorList>
            <person name="Nowell W R."/>
        </authorList>
    </citation>
    <scope>NUCLEOTIDE SEQUENCE</scope>
</reference>
<dbReference type="Proteomes" id="UP000682733">
    <property type="component" value="Unassembled WGS sequence"/>
</dbReference>
<evidence type="ECO:0000313" key="1">
    <source>
        <dbReference type="EMBL" id="CAF1655559.1"/>
    </source>
</evidence>
<name>A0A8S2G9R1_9BILA</name>
<proteinExistence type="predicted"/>
<dbReference type="EMBL" id="CAJOBA010097155">
    <property type="protein sequence ID" value="CAF4507281.1"/>
    <property type="molecule type" value="Genomic_DNA"/>
</dbReference>
<comment type="caution">
    <text evidence="1">The sequence shown here is derived from an EMBL/GenBank/DDBJ whole genome shotgun (WGS) entry which is preliminary data.</text>
</comment>
<protein>
    <submittedName>
        <fullName evidence="1">Uncharacterized protein</fullName>
    </submittedName>
</protein>
<dbReference type="AlphaFoldDB" id="A0A8S2G9R1"/>
<dbReference type="Proteomes" id="UP000677228">
    <property type="component" value="Unassembled WGS sequence"/>
</dbReference>
<evidence type="ECO:0000313" key="3">
    <source>
        <dbReference type="Proteomes" id="UP000677228"/>
    </source>
</evidence>
<dbReference type="EMBL" id="CAJNOK010067833">
    <property type="protein sequence ID" value="CAF1655559.1"/>
    <property type="molecule type" value="Genomic_DNA"/>
</dbReference>
<evidence type="ECO:0000313" key="2">
    <source>
        <dbReference type="EMBL" id="CAF4507281.1"/>
    </source>
</evidence>
<sequence>YSTKLLNISFDIGKKLLLRTFNSSTSLLRNEDIQQLDDTIQKIKETLDEILNHSTQLAENDPMKDYLSYYCDLIQISITSLTNSLKSWQTYSKMLITDLMKQYTENNNKEILCNLGNWAYERCHTFIRSIQSNTNSIDDIKRLAYDIHQRVMLNITNIETFLTGKQQKSVRSSYL</sequence>
<organism evidence="1 3">
    <name type="scientific">Didymodactylos carnosus</name>
    <dbReference type="NCBI Taxonomy" id="1234261"/>
    <lineage>
        <taxon>Eukaryota</taxon>
        <taxon>Metazoa</taxon>
        <taxon>Spiralia</taxon>
        <taxon>Gnathifera</taxon>
        <taxon>Rotifera</taxon>
        <taxon>Eurotatoria</taxon>
        <taxon>Bdelloidea</taxon>
        <taxon>Philodinida</taxon>
        <taxon>Philodinidae</taxon>
        <taxon>Didymodactylos</taxon>
    </lineage>
</organism>